<evidence type="ECO:0000259" key="11">
    <source>
        <dbReference type="PROSITE" id="PS51671"/>
    </source>
</evidence>
<evidence type="ECO:0000259" key="10">
    <source>
        <dbReference type="PROSITE" id="PS51410"/>
    </source>
</evidence>
<dbReference type="PhylomeDB" id="A0A0D2VIZ5"/>
<keyword evidence="13" id="KW-1185">Reference proteome</keyword>
<organism evidence="12 13">
    <name type="scientific">Capsaspora owczarzaki (strain ATCC 30864)</name>
    <dbReference type="NCBI Taxonomy" id="595528"/>
    <lineage>
        <taxon>Eukaryota</taxon>
        <taxon>Filasterea</taxon>
        <taxon>Capsaspora</taxon>
    </lineage>
</organism>
<dbReference type="InterPro" id="IPR019773">
    <property type="entry name" value="Tyrosine_3-monooxygenase-like"/>
</dbReference>
<dbReference type="InterPro" id="IPR019774">
    <property type="entry name" value="Aromatic-AA_hydroxylase_C"/>
</dbReference>
<dbReference type="AlphaFoldDB" id="A0A0D2VIZ5"/>
<dbReference type="PROSITE" id="PS51410">
    <property type="entry name" value="BH4_AAA_HYDROXYL_2"/>
    <property type="match status" value="1"/>
</dbReference>
<dbReference type="Gene3D" id="1.10.800.10">
    <property type="entry name" value="Aromatic amino acid hydroxylase"/>
    <property type="match status" value="1"/>
</dbReference>
<evidence type="ECO:0000256" key="9">
    <source>
        <dbReference type="PIRSR" id="PIRSR601273-2"/>
    </source>
</evidence>
<dbReference type="STRING" id="595528.A0A0D2VIZ5"/>
<dbReference type="Pfam" id="PF01842">
    <property type="entry name" value="ACT"/>
    <property type="match status" value="1"/>
</dbReference>
<protein>
    <recommendedName>
        <fullName evidence="3">phenylalanine 4-monooxygenase</fullName>
        <ecNumber evidence="3">1.14.16.1</ecNumber>
    </recommendedName>
</protein>
<dbReference type="InterPro" id="IPR036951">
    <property type="entry name" value="ArAA_hydroxylase_sf"/>
</dbReference>
<dbReference type="CDD" id="cd04880">
    <property type="entry name" value="ACT_AAAH-PDT-like"/>
    <property type="match status" value="1"/>
</dbReference>
<feature type="domain" description="ACT" evidence="11">
    <location>
        <begin position="28"/>
        <end position="110"/>
    </location>
</feature>
<dbReference type="InterPro" id="IPR002912">
    <property type="entry name" value="ACT_dom"/>
</dbReference>
<feature type="domain" description="Biopterin-dependent aromatic amino acid hydroxylase family profile" evidence="10">
    <location>
        <begin position="96"/>
        <end position="390"/>
    </location>
</feature>
<dbReference type="GO" id="GO:0004505">
    <property type="term" value="F:phenylalanine 4-monooxygenase activity"/>
    <property type="evidence" value="ECO:0007669"/>
    <property type="project" value="UniProtKB-EC"/>
</dbReference>
<dbReference type="FunFam" id="1.10.800.10:FF:000004">
    <property type="entry name" value="Tyrosine 3-monooxygenase"/>
    <property type="match status" value="1"/>
</dbReference>
<keyword evidence="5" id="KW-0560">Oxidoreductase</keyword>
<accession>A0A0D2VIZ5</accession>
<sequence length="390" mass="43678">MTDSAVSAAAASPATNSYRPDAAPKDTSVLFAVEEKVGALQDILGFFSTNNISLKHIESRPSKSEGQYDFFVTIDAKYADQLAVVLPQLKGIVNNCQLFNSELSAANAPWFPRKISDLDMYANTILSYGAELESDHPGFSDPVYRERRAMLADLAIKYRHGQKLPHVNYTPEEVATWGRVLTELTKLYPQYACKEHCRVFPLLIDNCGYRPDNVPQLEVVSNFLKDCTGFRLRPVAGLLSSRDFLNGLAFRVFHSTQYIRHHTAPLYTPEPDVCHELLGHVPLFADPSFADFSQEIGLASLGASDEDIEKLATCYWFTIEFGLCRQDGKVKAYGAGLLSSFGELEYSVSDKPEHRPFDPPKTAEQKYPITEYQPVYFVADSFDDAKDKLR</sequence>
<dbReference type="PANTHER" id="PTHR11473">
    <property type="entry name" value="AROMATIC AMINO ACID HYDROXYLASE"/>
    <property type="match status" value="1"/>
</dbReference>
<proteinExistence type="inferred from homology"/>
<evidence type="ECO:0000256" key="7">
    <source>
        <dbReference type="ARBA" id="ARBA00023033"/>
    </source>
</evidence>
<name>A0A0D2VIZ5_CAPO3</name>
<dbReference type="InterPro" id="IPR036329">
    <property type="entry name" value="Aro-AA_hydroxylase_C_sf"/>
</dbReference>
<keyword evidence="6 8" id="KW-0408">Iron</keyword>
<evidence type="ECO:0000256" key="6">
    <source>
        <dbReference type="ARBA" id="ARBA00023004"/>
    </source>
</evidence>
<dbReference type="PANTHER" id="PTHR11473:SF24">
    <property type="entry name" value="PHENYLALANINE-4-HYDROXYLASE"/>
    <property type="match status" value="1"/>
</dbReference>
<evidence type="ECO:0000256" key="4">
    <source>
        <dbReference type="ARBA" id="ARBA00022723"/>
    </source>
</evidence>
<dbReference type="EC" id="1.14.16.1" evidence="3"/>
<dbReference type="InterPro" id="IPR045865">
    <property type="entry name" value="ACT-like_dom_sf"/>
</dbReference>
<dbReference type="GO" id="GO:0005506">
    <property type="term" value="F:iron ion binding"/>
    <property type="evidence" value="ECO:0007669"/>
    <property type="project" value="InterPro"/>
</dbReference>
<reference evidence="13" key="1">
    <citation type="submission" date="2011-02" db="EMBL/GenBank/DDBJ databases">
        <title>The Genome Sequence of Capsaspora owczarzaki ATCC 30864.</title>
        <authorList>
            <person name="Russ C."/>
            <person name="Cuomo C."/>
            <person name="Burger G."/>
            <person name="Gray M.W."/>
            <person name="Holland P.W.H."/>
            <person name="King N."/>
            <person name="Lang F.B.F."/>
            <person name="Roger A.J."/>
            <person name="Ruiz-Trillo I."/>
            <person name="Young S.K."/>
            <person name="Zeng Q."/>
            <person name="Gargeya S."/>
            <person name="Alvarado L."/>
            <person name="Berlin A."/>
            <person name="Chapman S.B."/>
            <person name="Chen Z."/>
            <person name="Freedman E."/>
            <person name="Gellesch M."/>
            <person name="Goldberg J."/>
            <person name="Griggs A."/>
            <person name="Gujja S."/>
            <person name="Heilman E."/>
            <person name="Heiman D."/>
            <person name="Howarth C."/>
            <person name="Mehta T."/>
            <person name="Neiman D."/>
            <person name="Pearson M."/>
            <person name="Roberts A."/>
            <person name="Saif S."/>
            <person name="Shea T."/>
            <person name="Shenoy N."/>
            <person name="Sisk P."/>
            <person name="Stolte C."/>
            <person name="Sykes S."/>
            <person name="White J."/>
            <person name="Yandava C."/>
            <person name="Haas B."/>
            <person name="Nusbaum C."/>
            <person name="Birren B."/>
        </authorList>
    </citation>
    <scope>NUCLEOTIDE SEQUENCE</scope>
    <source>
        <strain evidence="13">ATCC 30864</strain>
    </source>
</reference>
<evidence type="ECO:0000256" key="3">
    <source>
        <dbReference type="ARBA" id="ARBA00011995"/>
    </source>
</evidence>
<dbReference type="InParanoid" id="A0A0D2VIZ5"/>
<dbReference type="PIRSF" id="PIRSF000336">
    <property type="entry name" value="TH"/>
    <property type="match status" value="1"/>
</dbReference>
<evidence type="ECO:0000256" key="5">
    <source>
        <dbReference type="ARBA" id="ARBA00023002"/>
    </source>
</evidence>
<evidence type="ECO:0000313" key="13">
    <source>
        <dbReference type="Proteomes" id="UP000008743"/>
    </source>
</evidence>
<feature type="binding site" evidence="8">
    <location>
        <position position="275"/>
    </location>
    <ligand>
        <name>Fe cation</name>
        <dbReference type="ChEBI" id="CHEBI:24875"/>
    </ligand>
</feature>
<dbReference type="Proteomes" id="UP000008743">
    <property type="component" value="Unassembled WGS sequence"/>
</dbReference>
<dbReference type="PROSITE" id="PS00367">
    <property type="entry name" value="BH4_AAA_HYDROXYL_1"/>
    <property type="match status" value="1"/>
</dbReference>
<dbReference type="SUPFAM" id="SSF55021">
    <property type="entry name" value="ACT-like"/>
    <property type="match status" value="1"/>
</dbReference>
<evidence type="ECO:0000256" key="8">
    <source>
        <dbReference type="PIRSR" id="PIRSR000336-1"/>
    </source>
</evidence>
<gene>
    <name evidence="12" type="ORF">CAOG_001355</name>
</gene>
<evidence type="ECO:0000256" key="2">
    <source>
        <dbReference type="ARBA" id="ARBA00009712"/>
    </source>
</evidence>
<keyword evidence="7" id="KW-0503">Monooxygenase</keyword>
<dbReference type="EMBL" id="KE346361">
    <property type="protein sequence ID" value="KJE89962.1"/>
    <property type="molecule type" value="Genomic_DNA"/>
</dbReference>
<dbReference type="PRINTS" id="PR00372">
    <property type="entry name" value="FYWHYDRXLASE"/>
</dbReference>
<keyword evidence="4 8" id="KW-0479">Metal-binding</keyword>
<comment type="similarity">
    <text evidence="2">Belongs to the biopterin-dependent aromatic amino acid hydroxylase family.</text>
</comment>
<evidence type="ECO:0000313" key="12">
    <source>
        <dbReference type="EMBL" id="KJE89962.1"/>
    </source>
</evidence>
<dbReference type="SUPFAM" id="SSF56534">
    <property type="entry name" value="Aromatic aminoacid monoxygenases, catalytic and oligomerization domains"/>
    <property type="match status" value="1"/>
</dbReference>
<feature type="binding site" evidence="8">
    <location>
        <position position="280"/>
    </location>
    <ligand>
        <name>Fe cation</name>
        <dbReference type="ChEBI" id="CHEBI:24875"/>
    </ligand>
</feature>
<dbReference type="OrthoDB" id="983542at2759"/>
<feature type="binding site" evidence="8">
    <location>
        <position position="320"/>
    </location>
    <ligand>
        <name>Fe cation</name>
        <dbReference type="ChEBI" id="CHEBI:24875"/>
    </ligand>
</feature>
<dbReference type="PROSITE" id="PS51671">
    <property type="entry name" value="ACT"/>
    <property type="match status" value="1"/>
</dbReference>
<dbReference type="InterPro" id="IPR001273">
    <property type="entry name" value="ArAA_hydroxylase"/>
</dbReference>
<dbReference type="InterPro" id="IPR018301">
    <property type="entry name" value="ArAA_hydroxylase_Fe/CU_BS"/>
</dbReference>
<dbReference type="eggNOG" id="KOG3820">
    <property type="taxonomic scope" value="Eukaryota"/>
</dbReference>
<evidence type="ECO:0000256" key="1">
    <source>
        <dbReference type="ARBA" id="ARBA00001954"/>
    </source>
</evidence>
<comment type="cofactor">
    <cofactor evidence="1 9">
        <name>Fe(2+)</name>
        <dbReference type="ChEBI" id="CHEBI:29033"/>
    </cofactor>
</comment>
<dbReference type="Pfam" id="PF00351">
    <property type="entry name" value="Biopterin_H"/>
    <property type="match status" value="1"/>
</dbReference>